<accession>A0A4R6YQ82</accession>
<protein>
    <submittedName>
        <fullName evidence="1">Uncharacterized protein</fullName>
    </submittedName>
</protein>
<dbReference type="AlphaFoldDB" id="A0A4R6YQ82"/>
<name>A0A4R6YQ82_9GAMM</name>
<reference evidence="1 2" key="1">
    <citation type="submission" date="2019-03" db="EMBL/GenBank/DDBJ databases">
        <title>Genomic Encyclopedia of Type Strains, Phase IV (KMG-IV): sequencing the most valuable type-strain genomes for metagenomic binning, comparative biology and taxonomic classification.</title>
        <authorList>
            <person name="Goeker M."/>
        </authorList>
    </citation>
    <scope>NUCLEOTIDE SEQUENCE [LARGE SCALE GENOMIC DNA]</scope>
    <source>
        <strain evidence="1 2">DSM 21667</strain>
    </source>
</reference>
<keyword evidence="2" id="KW-1185">Reference proteome</keyword>
<evidence type="ECO:0000313" key="1">
    <source>
        <dbReference type="EMBL" id="TDR40049.1"/>
    </source>
</evidence>
<proteinExistence type="predicted"/>
<evidence type="ECO:0000313" key="2">
    <source>
        <dbReference type="Proteomes" id="UP000295293"/>
    </source>
</evidence>
<comment type="caution">
    <text evidence="1">The sequence shown here is derived from an EMBL/GenBank/DDBJ whole genome shotgun (WGS) entry which is preliminary data.</text>
</comment>
<dbReference type="OrthoDB" id="7343305at2"/>
<dbReference type="EMBL" id="SNZH01000014">
    <property type="protein sequence ID" value="TDR40049.1"/>
    <property type="molecule type" value="Genomic_DNA"/>
</dbReference>
<gene>
    <name evidence="1" type="ORF">DFR29_114101</name>
</gene>
<dbReference type="RefSeq" id="WP_133820539.1">
    <property type="nucleotide sequence ID" value="NZ_SNZH01000014.1"/>
</dbReference>
<sequence>MSSVLPGELAWYVTGRFYAQASKALADYGYFLHLGTIAAPLFDGEPGEATAHFTFAAQPFEARSISNGALSLALDPVGSFAVYFQAEPRGNFDDPASFALGQCIARFRRSSVVVGTTVNSSAAAAAQALVASNVFSARLIDSEPFQFRGRHYDLREMLGQGVTQFGTAATAPVEPALENYTAVIPFSGSALALGPG</sequence>
<organism evidence="1 2">
    <name type="scientific">Tahibacter aquaticus</name>
    <dbReference type="NCBI Taxonomy" id="520092"/>
    <lineage>
        <taxon>Bacteria</taxon>
        <taxon>Pseudomonadati</taxon>
        <taxon>Pseudomonadota</taxon>
        <taxon>Gammaproteobacteria</taxon>
        <taxon>Lysobacterales</taxon>
        <taxon>Rhodanobacteraceae</taxon>
        <taxon>Tahibacter</taxon>
    </lineage>
</organism>
<dbReference type="Proteomes" id="UP000295293">
    <property type="component" value="Unassembled WGS sequence"/>
</dbReference>